<sequence>MLANKADLSTVANVPDKVDVQNLKTENQQLRDQVTTLSGQLLKVQSDVAAINAKLATLPAK</sequence>
<evidence type="ECO:0000313" key="2">
    <source>
        <dbReference type="Proteomes" id="UP000051084"/>
    </source>
</evidence>
<dbReference type="AlphaFoldDB" id="A0A0R1UEN2"/>
<comment type="caution">
    <text evidence="1">The sequence shown here is derived from an EMBL/GenBank/DDBJ whole genome shotgun (WGS) entry which is preliminary data.</text>
</comment>
<dbReference type="PATRIC" id="fig|1423742.4.peg.630"/>
<dbReference type="Proteomes" id="UP000051084">
    <property type="component" value="Unassembled WGS sequence"/>
</dbReference>
<reference evidence="1 2" key="1">
    <citation type="journal article" date="2015" name="Genome Announc.">
        <title>Expanding the biotechnology potential of lactobacilli through comparative genomics of 213 strains and associated genera.</title>
        <authorList>
            <person name="Sun Z."/>
            <person name="Harris H.M."/>
            <person name="McCann A."/>
            <person name="Guo C."/>
            <person name="Argimon S."/>
            <person name="Zhang W."/>
            <person name="Yang X."/>
            <person name="Jeffery I.B."/>
            <person name="Cooney J.C."/>
            <person name="Kagawa T.F."/>
            <person name="Liu W."/>
            <person name="Song Y."/>
            <person name="Salvetti E."/>
            <person name="Wrobel A."/>
            <person name="Rasinkangas P."/>
            <person name="Parkhill J."/>
            <person name="Rea M.C."/>
            <person name="O'Sullivan O."/>
            <person name="Ritari J."/>
            <person name="Douillard F.P."/>
            <person name="Paul Ross R."/>
            <person name="Yang R."/>
            <person name="Briner A.E."/>
            <person name="Felis G.E."/>
            <person name="de Vos W.M."/>
            <person name="Barrangou R."/>
            <person name="Klaenhammer T.R."/>
            <person name="Caufield P.W."/>
            <person name="Cui Y."/>
            <person name="Zhang H."/>
            <person name="O'Toole P.W."/>
        </authorList>
    </citation>
    <scope>NUCLEOTIDE SEQUENCE [LARGE SCALE GENOMIC DNA]</scope>
    <source>
        <strain evidence="1 2">DSM 18793</strain>
    </source>
</reference>
<dbReference type="EMBL" id="AZGC01000067">
    <property type="protein sequence ID" value="KRL91837.1"/>
    <property type="molecule type" value="Genomic_DNA"/>
</dbReference>
<evidence type="ECO:0000313" key="1">
    <source>
        <dbReference type="EMBL" id="KRL91837.1"/>
    </source>
</evidence>
<gene>
    <name evidence="1" type="ORF">FC21_GL000607</name>
</gene>
<keyword evidence="2" id="KW-1185">Reference proteome</keyword>
<protein>
    <submittedName>
        <fullName evidence="1">Uncharacterized protein</fullName>
    </submittedName>
</protein>
<proteinExistence type="predicted"/>
<name>A0A0R1UEN2_9LACO</name>
<organism evidence="1 2">
    <name type="scientific">Limosilactobacillus equigenerosi DSM 18793 = JCM 14505</name>
    <dbReference type="NCBI Taxonomy" id="1423742"/>
    <lineage>
        <taxon>Bacteria</taxon>
        <taxon>Bacillati</taxon>
        <taxon>Bacillota</taxon>
        <taxon>Bacilli</taxon>
        <taxon>Lactobacillales</taxon>
        <taxon>Lactobacillaceae</taxon>
        <taxon>Limosilactobacillus</taxon>
    </lineage>
</organism>
<accession>A0A0R1UEN2</accession>